<evidence type="ECO:0000259" key="6">
    <source>
        <dbReference type="PROSITE" id="PS50112"/>
    </source>
</evidence>
<evidence type="ECO:0000256" key="5">
    <source>
        <dbReference type="SAM" id="MobiDB-lite"/>
    </source>
</evidence>
<dbReference type="PROSITE" id="PS50113">
    <property type="entry name" value="PAC"/>
    <property type="match status" value="2"/>
</dbReference>
<dbReference type="Gene3D" id="4.10.280.10">
    <property type="entry name" value="Helix-loop-helix DNA-binding domain"/>
    <property type="match status" value="1"/>
</dbReference>
<dbReference type="GO" id="GO:0005634">
    <property type="term" value="C:nucleus"/>
    <property type="evidence" value="ECO:0007669"/>
    <property type="project" value="TreeGrafter"/>
</dbReference>
<feature type="domain" description="PAC" evidence="7">
    <location>
        <begin position="564"/>
        <end position="616"/>
    </location>
</feature>
<name>A0A126X0L1_9EUKA</name>
<dbReference type="PANTHER" id="PTHR47429:SF2">
    <property type="entry name" value="PROTEIN TWIN LOV 1"/>
    <property type="match status" value="1"/>
</dbReference>
<keyword evidence="1" id="KW-0285">Flavoprotein</keyword>
<protein>
    <submittedName>
        <fullName evidence="9">Putative LOV domain-containing protein</fullName>
    </submittedName>
</protein>
<proteinExistence type="evidence at transcript level"/>
<evidence type="ECO:0000256" key="4">
    <source>
        <dbReference type="ARBA" id="ARBA00022991"/>
    </source>
</evidence>
<dbReference type="GO" id="GO:0046983">
    <property type="term" value="F:protein dimerization activity"/>
    <property type="evidence" value="ECO:0007669"/>
    <property type="project" value="InterPro"/>
</dbReference>
<dbReference type="AlphaFoldDB" id="A0A126X0L1"/>
<evidence type="ECO:0000313" key="9">
    <source>
        <dbReference type="EMBL" id="AML78265.1"/>
    </source>
</evidence>
<dbReference type="SUPFAM" id="SSF47459">
    <property type="entry name" value="HLH, helix-loop-helix DNA-binding domain"/>
    <property type="match status" value="1"/>
</dbReference>
<dbReference type="PROSITE" id="PS50888">
    <property type="entry name" value="BHLH"/>
    <property type="match status" value="1"/>
</dbReference>
<evidence type="ECO:0000256" key="1">
    <source>
        <dbReference type="ARBA" id="ARBA00022630"/>
    </source>
</evidence>
<dbReference type="InterPro" id="IPR035965">
    <property type="entry name" value="PAS-like_dom_sf"/>
</dbReference>
<keyword evidence="3" id="KW-0677">Repeat</keyword>
<evidence type="ECO:0000259" key="7">
    <source>
        <dbReference type="PROSITE" id="PS50113"/>
    </source>
</evidence>
<dbReference type="SMART" id="SM00091">
    <property type="entry name" value="PAS"/>
    <property type="match status" value="2"/>
</dbReference>
<dbReference type="InterPro" id="IPR000014">
    <property type="entry name" value="PAS"/>
</dbReference>
<dbReference type="CDD" id="cd00130">
    <property type="entry name" value="PAS"/>
    <property type="match status" value="2"/>
</dbReference>
<dbReference type="Pfam" id="PF00010">
    <property type="entry name" value="HLH"/>
    <property type="match status" value="1"/>
</dbReference>
<dbReference type="CDD" id="cd11387">
    <property type="entry name" value="bHLHzip_USF_MITF"/>
    <property type="match status" value="1"/>
</dbReference>
<dbReference type="SUPFAM" id="SSF55785">
    <property type="entry name" value="PYP-like sensor domain (PAS domain)"/>
    <property type="match status" value="2"/>
</dbReference>
<feature type="region of interest" description="Disordered" evidence="5">
    <location>
        <begin position="616"/>
        <end position="637"/>
    </location>
</feature>
<feature type="region of interest" description="Disordered" evidence="5">
    <location>
        <begin position="291"/>
        <end position="350"/>
    </location>
</feature>
<sequence>MSAVHQPLNGRKKPGEETLLGFTETDLADLISYYEEINAPIGGPEPMPSDPELNDILLLSDQFLTGSYEQESDAVPSFAPVPVIQAPLSPASAASTVSNPVSPASACSAQSIQSSPAARVSGVPGSTHGVPVSLLHGTGASARLAPTQQITNNQAAYFAPRAASLSGVLASQYNARQLEGYPDLLLSSIQSSVPPNLAANGVANGNPFFTDNIPATPAGALSMSHATFATPVGPTVQASQPVLPQPAPSATLSAALFPQTSAGSVNMFTPAPGVPPMFGMSTASFFAGPTPGSVPARSATNEEISSLPSTTASGSPTRSMPAPKSDSESCSKDCKNMGGSVKKGSHSEVERKRRDLINERITQLKHLVPDLAAAAPNKAMILGRAVDHMNDLLDDNRRLMREKDELEKELLKLKDLSLKDTGSPDNADSPPMYGEDQRSRRRYMRRVADDPDTMGEISGGGDYYGEQRYKRASNVLAPQALQVPHLSLKQFIASALKLAMENLILTDPSRLGHPIVYASQGFQKMTGYPSDEIIGRNCRFLQGQGTDSNTITQIGKAIRDGREYLTEVLNYRKDGTPFWNLVYITPVEDSTGTTSNYIGVQFDITSNNIVSGLSPPNGAMEESPRVEMLSGPPDSRMVKKTRGDDQGMRFLTQSLPNQGLKQLLASILHLSMSNLIVTDPRRPDNPIVYASEGFQNLTGYSKHEIIGRNCRFLQGPKSDPNTILAMSRGLRQKQPFLAEVLNYKKDGTPFWNLVFITPVLDNHGEAVKFIGVQLDVTDHH</sequence>
<dbReference type="InterPro" id="IPR036638">
    <property type="entry name" value="HLH_DNA-bd_sf"/>
</dbReference>
<feature type="domain" description="BHLH" evidence="8">
    <location>
        <begin position="341"/>
        <end position="392"/>
    </location>
</feature>
<dbReference type="InterPro" id="IPR001610">
    <property type="entry name" value="PAC"/>
</dbReference>
<dbReference type="EMBL" id="KU700499">
    <property type="protein sequence ID" value="AML78265.1"/>
    <property type="molecule type" value="mRNA"/>
</dbReference>
<reference evidence="9" key="1">
    <citation type="journal article" date="2016" name="Proc. Natl. Acad. Sci. U.S.A.">
        <title>Functional and topological diversity of LOV domain photoreceptors.</title>
        <authorList>
            <person name="Glantz S.T."/>
            <person name="Carpenter E.J."/>
            <person name="Melkonian M."/>
            <person name="Gardner K.H."/>
            <person name="Boyden E.S."/>
            <person name="Wong G.K."/>
            <person name="Chow B.Y."/>
        </authorList>
    </citation>
    <scope>NUCLEOTIDE SEQUENCE</scope>
    <source>
        <strain evidence="9">POOW_2057988</strain>
    </source>
</reference>
<keyword evidence="2" id="KW-0288">FMN</keyword>
<dbReference type="NCBIfam" id="TIGR00229">
    <property type="entry name" value="sensory_box"/>
    <property type="match status" value="2"/>
</dbReference>
<dbReference type="InterPro" id="IPR000700">
    <property type="entry name" value="PAS-assoc_C"/>
</dbReference>
<dbReference type="PANTHER" id="PTHR47429">
    <property type="entry name" value="PROTEIN TWIN LOV 1"/>
    <property type="match status" value="1"/>
</dbReference>
<dbReference type="SMART" id="SM00353">
    <property type="entry name" value="HLH"/>
    <property type="match status" value="1"/>
</dbReference>
<feature type="region of interest" description="Disordered" evidence="5">
    <location>
        <begin position="417"/>
        <end position="441"/>
    </location>
</feature>
<evidence type="ECO:0000256" key="2">
    <source>
        <dbReference type="ARBA" id="ARBA00022643"/>
    </source>
</evidence>
<feature type="compositionally biased region" description="Basic and acidic residues" evidence="5">
    <location>
        <begin position="325"/>
        <end position="335"/>
    </location>
</feature>
<dbReference type="InterPro" id="IPR011598">
    <property type="entry name" value="bHLH_dom"/>
</dbReference>
<evidence type="ECO:0000256" key="3">
    <source>
        <dbReference type="ARBA" id="ARBA00022737"/>
    </source>
</evidence>
<dbReference type="PROSITE" id="PS50112">
    <property type="entry name" value="PAS"/>
    <property type="match status" value="2"/>
</dbReference>
<organism evidence="9">
    <name type="scientific">Glaucocystis sp. BC-2016</name>
    <dbReference type="NCBI Taxonomy" id="1802912"/>
    <lineage>
        <taxon>Eukaryota</taxon>
        <taxon>Glaucocystophyceae</taxon>
        <taxon>Glaucocystales</taxon>
        <taxon>Glaucocystaceae</taxon>
        <taxon>Glaucocystis</taxon>
    </lineage>
</organism>
<dbReference type="Pfam" id="PF13426">
    <property type="entry name" value="PAS_9"/>
    <property type="match status" value="2"/>
</dbReference>
<keyword evidence="4" id="KW-0157">Chromophore</keyword>
<accession>A0A126X0L1</accession>
<evidence type="ECO:0000259" key="8">
    <source>
        <dbReference type="PROSITE" id="PS50888"/>
    </source>
</evidence>
<feature type="compositionally biased region" description="Polar residues" evidence="5">
    <location>
        <begin position="298"/>
        <end position="318"/>
    </location>
</feature>
<feature type="domain" description="PAS" evidence="6">
    <location>
        <begin position="660"/>
        <end position="709"/>
    </location>
</feature>
<feature type="domain" description="PAS" evidence="6">
    <location>
        <begin position="488"/>
        <end position="537"/>
    </location>
</feature>
<dbReference type="SMART" id="SM00086">
    <property type="entry name" value="PAC"/>
    <property type="match status" value="2"/>
</dbReference>
<dbReference type="Gene3D" id="3.30.450.20">
    <property type="entry name" value="PAS domain"/>
    <property type="match status" value="2"/>
</dbReference>
<feature type="domain" description="PAC" evidence="7">
    <location>
        <begin position="734"/>
        <end position="780"/>
    </location>
</feature>